<feature type="region of interest" description="Disordered" evidence="1">
    <location>
        <begin position="197"/>
        <end position="237"/>
    </location>
</feature>
<evidence type="ECO:0000313" key="4">
    <source>
        <dbReference type="EMBL" id="KAJ0965564.1"/>
    </source>
</evidence>
<feature type="domain" description="Zinc knuckle CX2CX4HX4C" evidence="3">
    <location>
        <begin position="140"/>
        <end position="184"/>
    </location>
</feature>
<dbReference type="PANTHER" id="PTHR31286">
    <property type="entry name" value="GLYCINE-RICH CELL WALL STRUCTURAL PROTEIN 1.8-LIKE"/>
    <property type="match status" value="1"/>
</dbReference>
<proteinExistence type="predicted"/>
<comment type="caution">
    <text evidence="4">The sequence shown here is derived from an EMBL/GenBank/DDBJ whole genome shotgun (WGS) entry which is preliminary data.</text>
</comment>
<evidence type="ECO:0000259" key="3">
    <source>
        <dbReference type="Pfam" id="PF14392"/>
    </source>
</evidence>
<feature type="region of interest" description="Disordered" evidence="1">
    <location>
        <begin position="253"/>
        <end position="279"/>
    </location>
</feature>
<sequence>MRGTLFGKVLGKAPNLEVARETLSRLWRSYGDFSIADMPNGFFVIRCSTETMAEDLLVDGPWSINGSIFHLLRWKEHFEPMYEKLTTATVWVQLNNMPVKYWEPDHLDTLVNYFGRLVKVDATTQEMGRAKFVRVCIELDLQKPLKKGVWVSTPRSKSFVSILYERLHVFCYLCGVVGHGADACAEKTPGCRRDAAETGLCPPDLKGKEVESGEASSSQRNTGDLIAQTETPVAEEQVDRDYGPWMDANWKRKGRNHGKHGGQPQLQFRPPEQVPAARESTLVEDHVTGMEEEGQRKPVTWRRSRVAESQNGLLVGALHVAVVVVEYRVLAGLGFRVSEVLRVCELKLLMQPKPSR</sequence>
<reference evidence="4" key="1">
    <citation type="submission" date="2021-03" db="EMBL/GenBank/DDBJ databases">
        <authorList>
            <person name="Li Z."/>
            <person name="Yang C."/>
        </authorList>
    </citation>
    <scope>NUCLEOTIDE SEQUENCE</scope>
    <source>
        <strain evidence="4">Dzin_1.0</strain>
        <tissue evidence="4">Leaf</tissue>
    </source>
</reference>
<gene>
    <name evidence="4" type="ORF">J5N97_026702</name>
</gene>
<dbReference type="Pfam" id="PF14111">
    <property type="entry name" value="DUF4283"/>
    <property type="match status" value="1"/>
</dbReference>
<organism evidence="4 5">
    <name type="scientific">Dioscorea zingiberensis</name>
    <dbReference type="NCBI Taxonomy" id="325984"/>
    <lineage>
        <taxon>Eukaryota</taxon>
        <taxon>Viridiplantae</taxon>
        <taxon>Streptophyta</taxon>
        <taxon>Embryophyta</taxon>
        <taxon>Tracheophyta</taxon>
        <taxon>Spermatophyta</taxon>
        <taxon>Magnoliopsida</taxon>
        <taxon>Liliopsida</taxon>
        <taxon>Dioscoreales</taxon>
        <taxon>Dioscoreaceae</taxon>
        <taxon>Dioscorea</taxon>
    </lineage>
</organism>
<dbReference type="OrthoDB" id="851886at2759"/>
<dbReference type="Pfam" id="PF14392">
    <property type="entry name" value="zf-CCHC_4"/>
    <property type="match status" value="1"/>
</dbReference>
<dbReference type="AlphaFoldDB" id="A0A9D5C3T3"/>
<dbReference type="Proteomes" id="UP001085076">
    <property type="component" value="Miscellaneous, Linkage group lg08"/>
</dbReference>
<name>A0A9D5C3T3_9LILI</name>
<dbReference type="InterPro" id="IPR040256">
    <property type="entry name" value="At4g02000-like"/>
</dbReference>
<dbReference type="InterPro" id="IPR025836">
    <property type="entry name" value="Zn_knuckle_CX2CX4HX4C"/>
</dbReference>
<reference evidence="4" key="2">
    <citation type="journal article" date="2022" name="Hortic Res">
        <title>The genome of Dioscorea zingiberensis sheds light on the biosynthesis, origin and evolution of the medicinally important diosgenin saponins.</title>
        <authorList>
            <person name="Li Y."/>
            <person name="Tan C."/>
            <person name="Li Z."/>
            <person name="Guo J."/>
            <person name="Li S."/>
            <person name="Chen X."/>
            <person name="Wang C."/>
            <person name="Dai X."/>
            <person name="Yang H."/>
            <person name="Song W."/>
            <person name="Hou L."/>
            <person name="Xu J."/>
            <person name="Tong Z."/>
            <person name="Xu A."/>
            <person name="Yuan X."/>
            <person name="Wang W."/>
            <person name="Yang Q."/>
            <person name="Chen L."/>
            <person name="Sun Z."/>
            <person name="Wang K."/>
            <person name="Pan B."/>
            <person name="Chen J."/>
            <person name="Bao Y."/>
            <person name="Liu F."/>
            <person name="Qi X."/>
            <person name="Gang D.R."/>
            <person name="Wen J."/>
            <person name="Li J."/>
        </authorList>
    </citation>
    <scope>NUCLEOTIDE SEQUENCE</scope>
    <source>
        <strain evidence="4">Dzin_1.0</strain>
    </source>
</reference>
<evidence type="ECO:0000259" key="2">
    <source>
        <dbReference type="Pfam" id="PF14111"/>
    </source>
</evidence>
<accession>A0A9D5C3T3</accession>
<dbReference type="PANTHER" id="PTHR31286:SF180">
    <property type="entry name" value="OS10G0362600 PROTEIN"/>
    <property type="match status" value="1"/>
</dbReference>
<feature type="domain" description="DUF4283" evidence="2">
    <location>
        <begin position="4"/>
        <end position="81"/>
    </location>
</feature>
<evidence type="ECO:0000256" key="1">
    <source>
        <dbReference type="SAM" id="MobiDB-lite"/>
    </source>
</evidence>
<evidence type="ECO:0008006" key="6">
    <source>
        <dbReference type="Google" id="ProtNLM"/>
    </source>
</evidence>
<dbReference type="EMBL" id="JAGGNH010000008">
    <property type="protein sequence ID" value="KAJ0965564.1"/>
    <property type="molecule type" value="Genomic_DNA"/>
</dbReference>
<evidence type="ECO:0000313" key="5">
    <source>
        <dbReference type="Proteomes" id="UP001085076"/>
    </source>
</evidence>
<keyword evidence="5" id="KW-1185">Reference proteome</keyword>
<dbReference type="InterPro" id="IPR025558">
    <property type="entry name" value="DUF4283"/>
</dbReference>
<protein>
    <recommendedName>
        <fullName evidence="6">CCHC-type domain-containing protein</fullName>
    </recommendedName>
</protein>